<evidence type="ECO:0000313" key="1">
    <source>
        <dbReference type="EMBL" id="KAG8196318.1"/>
    </source>
</evidence>
<dbReference type="AlphaFoldDB" id="A0AAV6VJL1"/>
<gene>
    <name evidence="1" type="ORF">JTE90_013803</name>
</gene>
<reference evidence="1 2" key="1">
    <citation type="journal article" date="2022" name="Nat. Ecol. Evol.">
        <title>A masculinizing supergene underlies an exaggerated male reproductive morph in a spider.</title>
        <authorList>
            <person name="Hendrickx F."/>
            <person name="De Corte Z."/>
            <person name="Sonet G."/>
            <person name="Van Belleghem S.M."/>
            <person name="Kostlbacher S."/>
            <person name="Vangestel C."/>
        </authorList>
    </citation>
    <scope>NUCLEOTIDE SEQUENCE [LARGE SCALE GENOMIC DNA]</scope>
    <source>
        <strain evidence="1">W744_W776</strain>
    </source>
</reference>
<organism evidence="1 2">
    <name type="scientific">Oedothorax gibbosus</name>
    <dbReference type="NCBI Taxonomy" id="931172"/>
    <lineage>
        <taxon>Eukaryota</taxon>
        <taxon>Metazoa</taxon>
        <taxon>Ecdysozoa</taxon>
        <taxon>Arthropoda</taxon>
        <taxon>Chelicerata</taxon>
        <taxon>Arachnida</taxon>
        <taxon>Araneae</taxon>
        <taxon>Araneomorphae</taxon>
        <taxon>Entelegynae</taxon>
        <taxon>Araneoidea</taxon>
        <taxon>Linyphiidae</taxon>
        <taxon>Erigoninae</taxon>
        <taxon>Oedothorax</taxon>
    </lineage>
</organism>
<evidence type="ECO:0000313" key="2">
    <source>
        <dbReference type="Proteomes" id="UP000827092"/>
    </source>
</evidence>
<comment type="caution">
    <text evidence="1">The sequence shown here is derived from an EMBL/GenBank/DDBJ whole genome shotgun (WGS) entry which is preliminary data.</text>
</comment>
<dbReference type="Proteomes" id="UP000827092">
    <property type="component" value="Unassembled WGS sequence"/>
</dbReference>
<name>A0AAV6VJL1_9ARAC</name>
<accession>A0AAV6VJL1</accession>
<dbReference type="EMBL" id="JAFNEN010000072">
    <property type="protein sequence ID" value="KAG8196318.1"/>
    <property type="molecule type" value="Genomic_DNA"/>
</dbReference>
<keyword evidence="2" id="KW-1185">Reference proteome</keyword>
<sequence length="102" mass="11659">MESRNPSRARLLSGGRVQRRLRQPIVVHTNGLVGMESRNPIAVPTPKWWKSPTAFEAQFFGRNTSGQDSFIVTTNLANLNKKTYKETLYHFCKNTKLVLKLL</sequence>
<proteinExistence type="predicted"/>
<protein>
    <submittedName>
        <fullName evidence="1">Uncharacterized protein</fullName>
    </submittedName>
</protein>